<evidence type="ECO:0000256" key="1">
    <source>
        <dbReference type="SAM" id="MobiDB-lite"/>
    </source>
</evidence>
<evidence type="ECO:0000313" key="3">
    <source>
        <dbReference type="Ensembl" id="ENSPTEP00000024116.1"/>
    </source>
</evidence>
<proteinExistence type="predicted"/>
<evidence type="ECO:0000256" key="2">
    <source>
        <dbReference type="SAM" id="Phobius"/>
    </source>
</evidence>
<dbReference type="PANTHER" id="PTHR16502">
    <property type="entry name" value="KERATINOCYTE-ASSOCIATED TRANSMEMBRANE PROTEIN 2"/>
    <property type="match status" value="1"/>
</dbReference>
<reference evidence="3" key="2">
    <citation type="submission" date="2025-09" db="UniProtKB">
        <authorList>
            <consortium name="Ensembl"/>
        </authorList>
    </citation>
    <scope>IDENTIFICATION</scope>
</reference>
<keyword evidence="2" id="KW-0812">Transmembrane</keyword>
<feature type="transmembrane region" description="Helical" evidence="2">
    <location>
        <begin position="45"/>
        <end position="68"/>
    </location>
</feature>
<feature type="compositionally biased region" description="Polar residues" evidence="1">
    <location>
        <begin position="106"/>
        <end position="124"/>
    </location>
</feature>
<organism evidence="3 4">
    <name type="scientific">Piliocolobus tephrosceles</name>
    <name type="common">Ugandan red Colobus</name>
    <dbReference type="NCBI Taxonomy" id="591936"/>
    <lineage>
        <taxon>Eukaryota</taxon>
        <taxon>Metazoa</taxon>
        <taxon>Chordata</taxon>
        <taxon>Craniata</taxon>
        <taxon>Vertebrata</taxon>
        <taxon>Euteleostomi</taxon>
        <taxon>Mammalia</taxon>
        <taxon>Eutheria</taxon>
        <taxon>Euarchontoglires</taxon>
        <taxon>Primates</taxon>
        <taxon>Haplorrhini</taxon>
        <taxon>Catarrhini</taxon>
        <taxon>Cercopithecidae</taxon>
        <taxon>Colobinae</taxon>
        <taxon>Piliocolobus</taxon>
    </lineage>
</organism>
<dbReference type="PANTHER" id="PTHR16502:SF1">
    <property type="entry name" value="KERATINOCYTE ASSOCIATED TRANSMEMBRANE PROTEIN 2"/>
    <property type="match status" value="1"/>
</dbReference>
<evidence type="ECO:0008006" key="5">
    <source>
        <dbReference type="Google" id="ProtNLM"/>
    </source>
</evidence>
<dbReference type="InterPro" id="IPR037645">
    <property type="entry name" value="KCT2"/>
</dbReference>
<keyword evidence="2" id="KW-1133">Transmembrane helix</keyword>
<sequence>MLLHSCLGNRVRIHLKKKRKKERKEEPIVVAAALRRMRKPSQAKLLLWSAIQALAGLAPLLVLALLLVSATLSSVVSRTDSLSQTVLNSDISTPNVNALTHEKQTKPSISQVSTTLPPTTSTEKSGGASVAPHPSPTPLSQEEADNNEDPSIEKGDLLMLNSSPSTAKDTLDSGDYGEPDYGWTTDPRDDDESDDTLEENRDYTEIEQSVKSFKMPSSNIEEEDSHFFFHLINFAFCIAIVYITYRNKRKIFLLVQNRKWRDDLCFKTVEYHCLDHNVNEAMSSLKITNNYIF</sequence>
<feature type="region of interest" description="Disordered" evidence="1">
    <location>
        <begin position="100"/>
        <end position="197"/>
    </location>
</feature>
<accession>A0A8C9LSI9</accession>
<dbReference type="AlphaFoldDB" id="A0A8C9LSI9"/>
<dbReference type="Pfam" id="PF17818">
    <property type="entry name" value="KCT2"/>
    <property type="match status" value="1"/>
</dbReference>
<protein>
    <recommendedName>
        <fullName evidence="5">Keratinocyte-associated transmembrane protein 2</fullName>
    </recommendedName>
</protein>
<evidence type="ECO:0000313" key="4">
    <source>
        <dbReference type="Proteomes" id="UP000694416"/>
    </source>
</evidence>
<reference evidence="3" key="1">
    <citation type="submission" date="2025-08" db="UniProtKB">
        <authorList>
            <consortium name="Ensembl"/>
        </authorList>
    </citation>
    <scope>IDENTIFICATION</scope>
</reference>
<dbReference type="Ensembl" id="ENSPTET00000034355.1">
    <property type="protein sequence ID" value="ENSPTEP00000024116.1"/>
    <property type="gene ID" value="ENSPTEG00000024677.1"/>
</dbReference>
<feature type="compositionally biased region" description="Acidic residues" evidence="1">
    <location>
        <begin position="188"/>
        <end position="197"/>
    </location>
</feature>
<feature type="transmembrane region" description="Helical" evidence="2">
    <location>
        <begin position="227"/>
        <end position="245"/>
    </location>
</feature>
<keyword evidence="4" id="KW-1185">Reference proteome</keyword>
<dbReference type="Proteomes" id="UP000694416">
    <property type="component" value="Unplaced"/>
</dbReference>
<keyword evidence="2" id="KW-0472">Membrane</keyword>
<name>A0A8C9LSI9_9PRIM</name>